<gene>
    <name evidence="2" type="ORF">FSW04_20385</name>
</gene>
<dbReference type="InterPro" id="IPR036390">
    <property type="entry name" value="WH_DNA-bd_sf"/>
</dbReference>
<dbReference type="OrthoDB" id="5242211at2"/>
<dbReference type="InterPro" id="IPR014710">
    <property type="entry name" value="RmlC-like_jellyroll"/>
</dbReference>
<dbReference type="Pfam" id="PF13545">
    <property type="entry name" value="HTH_Crp_2"/>
    <property type="match status" value="1"/>
</dbReference>
<evidence type="ECO:0000313" key="2">
    <source>
        <dbReference type="EMBL" id="QEC49702.1"/>
    </source>
</evidence>
<sequence length="241" mass="26283">MSRELARVLEADPDLGEGLAPEELERARHQLVAGVLQLDTGAWSPESVAAPAAPFGLLVLDGVLLRDLSLGRRSSTEVLGAGDILRPWDADAEVSELPLVTRWSVLQPARVAVLDARFRQTALAYPAVVDALLGRMARRHRWLSVRLVVNQLVRLDDRLLLALWALAERWGRVTPDGVLVPMELTHSALARLVGARRPSVTSAIGDLAAARQLERTEDGWLLLGDPAHLTDPVTDRLRAPA</sequence>
<name>A0A5B8UAL2_9ACTN</name>
<dbReference type="EMBL" id="CP042430">
    <property type="protein sequence ID" value="QEC49702.1"/>
    <property type="molecule type" value="Genomic_DNA"/>
</dbReference>
<dbReference type="AlphaFoldDB" id="A0A5B8UAL2"/>
<dbReference type="GO" id="GO:0006355">
    <property type="term" value="P:regulation of DNA-templated transcription"/>
    <property type="evidence" value="ECO:0007669"/>
    <property type="project" value="InterPro"/>
</dbReference>
<evidence type="ECO:0000313" key="3">
    <source>
        <dbReference type="Proteomes" id="UP000321805"/>
    </source>
</evidence>
<dbReference type="RefSeq" id="WP_146922067.1">
    <property type="nucleotide sequence ID" value="NZ_CP042430.1"/>
</dbReference>
<dbReference type="GO" id="GO:0003677">
    <property type="term" value="F:DNA binding"/>
    <property type="evidence" value="ECO:0007669"/>
    <property type="project" value="InterPro"/>
</dbReference>
<dbReference type="SUPFAM" id="SSF46785">
    <property type="entry name" value="Winged helix' DNA-binding domain"/>
    <property type="match status" value="1"/>
</dbReference>
<evidence type="ECO:0000259" key="1">
    <source>
        <dbReference type="Pfam" id="PF13545"/>
    </source>
</evidence>
<dbReference type="InterPro" id="IPR012318">
    <property type="entry name" value="HTH_CRP"/>
</dbReference>
<dbReference type="Proteomes" id="UP000321805">
    <property type="component" value="Chromosome"/>
</dbReference>
<organism evidence="2 3">
    <name type="scientific">Baekduia soli</name>
    <dbReference type="NCBI Taxonomy" id="496014"/>
    <lineage>
        <taxon>Bacteria</taxon>
        <taxon>Bacillati</taxon>
        <taxon>Actinomycetota</taxon>
        <taxon>Thermoleophilia</taxon>
        <taxon>Solirubrobacterales</taxon>
        <taxon>Baekduiaceae</taxon>
        <taxon>Baekduia</taxon>
    </lineage>
</organism>
<dbReference type="KEGG" id="bsol:FSW04_20385"/>
<feature type="domain" description="HTH crp-type" evidence="1">
    <location>
        <begin position="158"/>
        <end position="229"/>
    </location>
</feature>
<reference evidence="2 3" key="1">
    <citation type="journal article" date="2018" name="J. Microbiol.">
        <title>Baekduia soli gen. nov., sp. nov., a novel bacterium isolated from the soil of Baekdu Mountain and proposal of a novel family name, Baekduiaceae fam. nov.</title>
        <authorList>
            <person name="An D.S."/>
            <person name="Siddiqi M.Z."/>
            <person name="Kim K.H."/>
            <person name="Yu H.S."/>
            <person name="Im W.T."/>
        </authorList>
    </citation>
    <scope>NUCLEOTIDE SEQUENCE [LARGE SCALE GENOMIC DNA]</scope>
    <source>
        <strain evidence="2 3">BR7-21</strain>
    </source>
</reference>
<accession>A0A5B8UAL2</accession>
<keyword evidence="3" id="KW-1185">Reference proteome</keyword>
<dbReference type="Gene3D" id="2.60.120.10">
    <property type="entry name" value="Jelly Rolls"/>
    <property type="match status" value="1"/>
</dbReference>
<proteinExistence type="predicted"/>
<protein>
    <submittedName>
        <fullName evidence="2">Crp/Fnr family transcriptional regulator</fullName>
    </submittedName>
</protein>